<dbReference type="Pfam" id="PF00069">
    <property type="entry name" value="Pkinase"/>
    <property type="match status" value="1"/>
</dbReference>
<dbReference type="Gene3D" id="1.10.510.10">
    <property type="entry name" value="Transferase(Phosphotransferase) domain 1"/>
    <property type="match status" value="1"/>
</dbReference>
<feature type="domain" description="Protein kinase" evidence="7">
    <location>
        <begin position="172"/>
        <end position="547"/>
    </location>
</feature>
<evidence type="ECO:0000313" key="11">
    <source>
        <dbReference type="Proteomes" id="UP001302367"/>
    </source>
</evidence>
<proteinExistence type="predicted"/>
<dbReference type="InterPro" id="IPR000719">
    <property type="entry name" value="Prot_kinase_dom"/>
</dbReference>
<dbReference type="PANTHER" id="PTHR43671:SF13">
    <property type="entry name" value="SERINE_THREONINE-PROTEIN KINASE NEK2"/>
    <property type="match status" value="1"/>
</dbReference>
<evidence type="ECO:0000256" key="2">
    <source>
        <dbReference type="ARBA" id="ARBA00022679"/>
    </source>
</evidence>
<feature type="compositionally biased region" description="Basic and acidic residues" evidence="6">
    <location>
        <begin position="53"/>
        <end position="66"/>
    </location>
</feature>
<dbReference type="InterPro" id="IPR011009">
    <property type="entry name" value="Kinase-like_dom_sf"/>
</dbReference>
<dbReference type="EMBL" id="CP134188">
    <property type="protein sequence ID" value="WPB03544.1"/>
    <property type="molecule type" value="Genomic_DNA"/>
</dbReference>
<evidence type="ECO:0000259" key="7">
    <source>
        <dbReference type="PROSITE" id="PS50011"/>
    </source>
</evidence>
<evidence type="ECO:0000256" key="4">
    <source>
        <dbReference type="ARBA" id="ARBA00022777"/>
    </source>
</evidence>
<name>A0A2G5H7R0_CERBT</name>
<keyword evidence="2" id="KW-0808">Transferase</keyword>
<evidence type="ECO:0000313" key="8">
    <source>
        <dbReference type="EMBL" id="PIA88569.1"/>
    </source>
</evidence>
<dbReference type="SMART" id="SM00220">
    <property type="entry name" value="S_TKc"/>
    <property type="match status" value="1"/>
</dbReference>
<dbReference type="SUPFAM" id="SSF56112">
    <property type="entry name" value="Protein kinase-like (PK-like)"/>
    <property type="match status" value="1"/>
</dbReference>
<feature type="compositionally biased region" description="Basic and acidic residues" evidence="6">
    <location>
        <begin position="131"/>
        <end position="143"/>
    </location>
</feature>
<dbReference type="InterPro" id="IPR008271">
    <property type="entry name" value="Ser/Thr_kinase_AS"/>
</dbReference>
<evidence type="ECO:0000256" key="6">
    <source>
        <dbReference type="SAM" id="MobiDB-lite"/>
    </source>
</evidence>
<dbReference type="Proteomes" id="UP000230605">
    <property type="component" value="Chromosome 5"/>
</dbReference>
<accession>A0A2G5H7R0</accession>
<protein>
    <recommendedName>
        <fullName evidence="1">non-specific serine/threonine protein kinase</fullName>
        <ecNumber evidence="1">2.7.11.1</ecNumber>
    </recommendedName>
</protein>
<evidence type="ECO:0000256" key="1">
    <source>
        <dbReference type="ARBA" id="ARBA00012513"/>
    </source>
</evidence>
<reference evidence="8 10" key="1">
    <citation type="submission" date="2015-10" db="EMBL/GenBank/DDBJ databases">
        <title>The cercosporin biosynthetic gene cluster was horizontally transferred to several fungal lineages and shown to be expanded in Cercospora beticola based on microsynteny with recipient genomes.</title>
        <authorList>
            <person name="De Jonge R."/>
            <person name="Ebert M.K."/>
            <person name="Suttle J.C."/>
            <person name="Jurick Ii W.M."/>
            <person name="Secor G.A."/>
            <person name="Thomma B.P."/>
            <person name="Van De Peer Y."/>
            <person name="Bolton M.D."/>
        </authorList>
    </citation>
    <scope>NUCLEOTIDE SEQUENCE [LARGE SCALE GENOMIC DNA]</scope>
    <source>
        <strain evidence="8 10">09-40</strain>
    </source>
</reference>
<feature type="region of interest" description="Disordered" evidence="6">
    <location>
        <begin position="597"/>
        <end position="680"/>
    </location>
</feature>
<dbReference type="InterPro" id="IPR050660">
    <property type="entry name" value="NEK_Ser/Thr_kinase"/>
</dbReference>
<dbReference type="GO" id="GO:0004674">
    <property type="term" value="F:protein serine/threonine kinase activity"/>
    <property type="evidence" value="ECO:0007669"/>
    <property type="project" value="UniProtKB-EC"/>
</dbReference>
<dbReference type="EMBL" id="LKMD01000108">
    <property type="protein sequence ID" value="PIA88569.1"/>
    <property type="molecule type" value="Genomic_DNA"/>
</dbReference>
<feature type="compositionally biased region" description="Basic and acidic residues" evidence="6">
    <location>
        <begin position="77"/>
        <end position="95"/>
    </location>
</feature>
<dbReference type="Proteomes" id="UP001302367">
    <property type="component" value="Chromosome 5"/>
</dbReference>
<dbReference type="EC" id="2.7.11.1" evidence="1"/>
<feature type="compositionally biased region" description="Basic and acidic residues" evidence="6">
    <location>
        <begin position="151"/>
        <end position="167"/>
    </location>
</feature>
<feature type="compositionally biased region" description="Acidic residues" evidence="6">
    <location>
        <begin position="614"/>
        <end position="666"/>
    </location>
</feature>
<keyword evidence="3" id="KW-0547">Nucleotide-binding</keyword>
<feature type="region of interest" description="Disordered" evidence="6">
    <location>
        <begin position="1"/>
        <end position="167"/>
    </location>
</feature>
<feature type="compositionally biased region" description="Basic residues" evidence="6">
    <location>
        <begin position="38"/>
        <end position="47"/>
    </location>
</feature>
<evidence type="ECO:0000313" key="10">
    <source>
        <dbReference type="Proteomes" id="UP000230605"/>
    </source>
</evidence>
<keyword evidence="4" id="KW-0418">Kinase</keyword>
<evidence type="ECO:0000256" key="5">
    <source>
        <dbReference type="ARBA" id="ARBA00022840"/>
    </source>
</evidence>
<keyword evidence="5" id="KW-0067">ATP-binding</keyword>
<sequence>MAKRKHSSEESSRPSKKTRNSLGGEQREEEVEDNLLVKKARNPKTRKSTAQPEADRKESKEADRPLKKSRPTASEEVELKENPNAEDGRPLEESRLSSSEEEELEDDSNAGNGRPLEDSRPTASEEEELEENSHAGDDLHTDGVEPEALSEADRQRQAEERRKAQGRLDTRWSGSWTLGAGVYGAAELWLKQDTDGNICDRLVIKNTVPSYTTWTDRSLWTRGSRGYEIGSIPTEVQAMYRLRGKIGSENIVKIRNWRINRTALTYRIMMEYCPYSDLWDLCMTGPYMTIGAWGRRALPTIDLTAPESEALTNAIVAGEAAHERAGFAARFKQLRSARPPIVPEPFVWSLLETLATAGVLMERGELESKGIVPWFQIIHRDLKPGNLFVSPPSKERYRGYPQVKVGDFGAALFMVPSDLRNAADIDIYGTPGYMAPEQMKYQSNDGDELVNMSSATDVYAVGAVLWEVLTGLPLPVPKDAETGKSLEVEPLNPEWVRKMTFEPPALDATSKSFYSQELRDLIYAMLRHNAAARPSFGRILKKCLKFANSPENPARGLRDAPANDARYQGKFRLVLPNVYSDVYTIGMSIDQVDLEGYTGPKDEWPPSLPVSEAGDSDASDDLGGDPGAELEDNPGAQLEDDSGAQLEDDSGAQLEDNDDDDDDDDGDSRRDEDSDGGLLY</sequence>
<evidence type="ECO:0000313" key="9">
    <source>
        <dbReference type="EMBL" id="WPB03544.1"/>
    </source>
</evidence>
<gene>
    <name evidence="8" type="ORF">CB0940_07584</name>
    <name evidence="9" type="ORF">RHO25_008184</name>
</gene>
<keyword evidence="11" id="KW-1185">Reference proteome</keyword>
<dbReference type="GO" id="GO:0005524">
    <property type="term" value="F:ATP binding"/>
    <property type="evidence" value="ECO:0007669"/>
    <property type="project" value="UniProtKB-KW"/>
</dbReference>
<feature type="compositionally biased region" description="Acidic residues" evidence="6">
    <location>
        <begin position="99"/>
        <end position="108"/>
    </location>
</feature>
<dbReference type="OrthoDB" id="310217at2759"/>
<dbReference type="PROSITE" id="PS50011">
    <property type="entry name" value="PROTEIN_KINASE_DOM"/>
    <property type="match status" value="1"/>
</dbReference>
<organism evidence="8 10">
    <name type="scientific">Cercospora beticola</name>
    <name type="common">Sugarbeet leaf spot fungus</name>
    <dbReference type="NCBI Taxonomy" id="122368"/>
    <lineage>
        <taxon>Eukaryota</taxon>
        <taxon>Fungi</taxon>
        <taxon>Dikarya</taxon>
        <taxon>Ascomycota</taxon>
        <taxon>Pezizomycotina</taxon>
        <taxon>Dothideomycetes</taxon>
        <taxon>Dothideomycetidae</taxon>
        <taxon>Mycosphaerellales</taxon>
        <taxon>Mycosphaerellaceae</taxon>
        <taxon>Cercospora</taxon>
    </lineage>
</organism>
<reference evidence="9 11" key="2">
    <citation type="submission" date="2023-09" db="EMBL/GenBank/DDBJ databases">
        <title>Complete-Gapless Cercospora beticola genome.</title>
        <authorList>
            <person name="Wyatt N.A."/>
            <person name="Spanner R.E."/>
            <person name="Bolton M.D."/>
        </authorList>
    </citation>
    <scope>NUCLEOTIDE SEQUENCE [LARGE SCALE GENOMIC DNA]</scope>
    <source>
        <strain evidence="9">Cb09-40</strain>
    </source>
</reference>
<dbReference type="PANTHER" id="PTHR43671">
    <property type="entry name" value="SERINE/THREONINE-PROTEIN KINASE NEK"/>
    <property type="match status" value="1"/>
</dbReference>
<evidence type="ECO:0000256" key="3">
    <source>
        <dbReference type="ARBA" id="ARBA00022741"/>
    </source>
</evidence>
<dbReference type="PROSITE" id="PS00108">
    <property type="entry name" value="PROTEIN_KINASE_ST"/>
    <property type="match status" value="1"/>
</dbReference>
<dbReference type="AlphaFoldDB" id="A0A2G5H7R0"/>